<keyword evidence="3" id="KW-0732">Signal</keyword>
<protein>
    <recommendedName>
        <fullName evidence="6">Glucuronyl hydrolase</fullName>
    </recommendedName>
</protein>
<dbReference type="EMBL" id="VFIA01000007">
    <property type="protein sequence ID" value="MBC3791075.1"/>
    <property type="molecule type" value="Genomic_DNA"/>
</dbReference>
<proteinExistence type="inferred from homology"/>
<evidence type="ECO:0008006" key="6">
    <source>
        <dbReference type="Google" id="ProtNLM"/>
    </source>
</evidence>
<comment type="caution">
    <text evidence="4">The sequence shown here is derived from an EMBL/GenBank/DDBJ whole genome shotgun (WGS) entry which is preliminary data.</text>
</comment>
<dbReference type="RefSeq" id="WP_186736880.1">
    <property type="nucleotide sequence ID" value="NZ_VFIA01000007.1"/>
</dbReference>
<evidence type="ECO:0000313" key="4">
    <source>
        <dbReference type="EMBL" id="MBC3791075.1"/>
    </source>
</evidence>
<accession>A0ABR6W3B6</accession>
<evidence type="ECO:0000256" key="1">
    <source>
        <dbReference type="ARBA" id="ARBA00022801"/>
    </source>
</evidence>
<dbReference type="SUPFAM" id="SSF48208">
    <property type="entry name" value="Six-hairpin glycosidases"/>
    <property type="match status" value="1"/>
</dbReference>
<gene>
    <name evidence="4" type="ORF">FH603_1573</name>
</gene>
<name>A0ABR6W3B6_9BACT</name>
<evidence type="ECO:0000256" key="3">
    <source>
        <dbReference type="SAM" id="SignalP"/>
    </source>
</evidence>
<evidence type="ECO:0000313" key="5">
    <source>
        <dbReference type="Proteomes" id="UP000700732"/>
    </source>
</evidence>
<comment type="similarity">
    <text evidence="2">Belongs to the glycosyl hydrolase 88 family.</text>
</comment>
<evidence type="ECO:0000256" key="2">
    <source>
        <dbReference type="ARBA" id="ARBA00038358"/>
    </source>
</evidence>
<keyword evidence="5" id="KW-1185">Reference proteome</keyword>
<dbReference type="PANTHER" id="PTHR36845:SF1">
    <property type="entry name" value="HYDROLASE, PUTATIVE (AFU_ORTHOLOGUE AFUA_7G05090)-RELATED"/>
    <property type="match status" value="1"/>
</dbReference>
<dbReference type="Proteomes" id="UP000700732">
    <property type="component" value="Unassembled WGS sequence"/>
</dbReference>
<dbReference type="InterPro" id="IPR012341">
    <property type="entry name" value="6hp_glycosidase-like_sf"/>
</dbReference>
<reference evidence="4 5" key="1">
    <citation type="submission" date="2019-06" db="EMBL/GenBank/DDBJ databases">
        <title>Spirosoma utsteinense sp. nov. isolated from Antarctic ice-free soils.</title>
        <authorList>
            <person name="Tahon G."/>
        </authorList>
    </citation>
    <scope>NUCLEOTIDE SEQUENCE [LARGE SCALE GENOMIC DNA]</scope>
    <source>
        <strain evidence="4 5">LMG 31447</strain>
    </source>
</reference>
<feature type="signal peptide" evidence="3">
    <location>
        <begin position="1"/>
        <end position="23"/>
    </location>
</feature>
<organism evidence="4 5">
    <name type="scientific">Spirosoma utsteinense</name>
    <dbReference type="NCBI Taxonomy" id="2585773"/>
    <lineage>
        <taxon>Bacteria</taxon>
        <taxon>Pseudomonadati</taxon>
        <taxon>Bacteroidota</taxon>
        <taxon>Cytophagia</taxon>
        <taxon>Cytophagales</taxon>
        <taxon>Cytophagaceae</taxon>
        <taxon>Spirosoma</taxon>
    </lineage>
</organism>
<feature type="chain" id="PRO_5045878093" description="Glucuronyl hydrolase" evidence="3">
    <location>
        <begin position="24"/>
        <end position="400"/>
    </location>
</feature>
<keyword evidence="1" id="KW-0378">Hydrolase</keyword>
<dbReference type="Gene3D" id="1.50.10.10">
    <property type="match status" value="1"/>
</dbReference>
<dbReference type="PANTHER" id="PTHR36845">
    <property type="entry name" value="HYDROLASE, PUTATIVE (AFU_ORTHOLOGUE AFUA_7G05090)-RELATED"/>
    <property type="match status" value="1"/>
</dbReference>
<dbReference type="InterPro" id="IPR008928">
    <property type="entry name" value="6-hairpin_glycosidase_sf"/>
</dbReference>
<sequence>MTQRTITRLWLSFLVLMPFLGTAQPKIDVAKEFALAAQQYEKMLASHPDLTQFPQSMNADGTPRNMQSSWWCSGFFGGSLWYLYEQTNDPKWKEAAHRWTMAVEKEQTNTRTHDLGFMLFCPFGNGLRLTGDTTYRRVLLTGANSLATRFDPKVGVIKSWEKFTSKDGVQCAYPVIIDNMMNLELLYWAAKNGKDSRLAQIATTHSDNTLKNHYRPDGSSYHVVCYGPNGEVEARKTHQGLADNSPWARGQAWGLYGYTTVYRLTQDRKYLQHAERIADFYLSHPNMPTDGIPYWDFAAKGEERDASAGAIAASGLLELSQYSKNGKRYQQAAEKMLASLSTPAYRNTLGENHHFLLKHSVGHKPGKSEIDVPLVYADYYYLEGLLRYERMKTGKKLVFN</sequence>
<dbReference type="InterPro" id="IPR052369">
    <property type="entry name" value="UG_Glycosaminoglycan_Hydrolase"/>
</dbReference>